<dbReference type="Proteomes" id="UP000198251">
    <property type="component" value="Chromosome I"/>
</dbReference>
<evidence type="ECO:0000313" key="2">
    <source>
        <dbReference type="EMBL" id="SCG19493.1"/>
    </source>
</evidence>
<sequence length="506" mass="53007">MRTQLRSDTPLLEFWEATRLSADDARYPDQAEPAAGTEEAIRAALAGVLVRGCGQRTGTVLAKGGNFVQARTTPSAGALYPFEVLVGVSVGERCVTYLYEVDSGQLNPLASAPPVPLAELVAEAGLADAAPAPVHAVVTLVARPWTAMAKYGRRGYLYTYLDIGHAATNLALAARAAGLEAAIHLRFRRQWLTHALGLAGTCREPQAVVTVTVPGPASAGRAAVEPPTGGDGVLTPVWRDRRQAWLEPPGDPERRNFEALRDISLSYAPTAVVRPGQVTSVAEPPVADPSADVALRRSTGGPVAHAALAARRQSAKGFLPAAVSLDQLAGLLDGLDGRLAADFAELAGAGVGVRLVARAVTGIAPGAYAYSVRRHALHPAGGGPVDEEDVLATCQRQDGLRHAGALVLLHTPLRELLREQGRAGLAEVHLHAAAVAQRLCLNAARERVGVTCVGGFDEAYAARLGRLPRDEEVIYLIAVGVADPAARKADRDPVAYSHGRTAAGFI</sequence>
<protein>
    <submittedName>
        <fullName evidence="2">SagB-type dehydrogenase domain-containing protein</fullName>
    </submittedName>
</protein>
<dbReference type="GeneID" id="95805509"/>
<evidence type="ECO:0000313" key="3">
    <source>
        <dbReference type="Proteomes" id="UP000198251"/>
    </source>
</evidence>
<dbReference type="SUPFAM" id="SSF55469">
    <property type="entry name" value="FMN-dependent nitroreductase-like"/>
    <property type="match status" value="2"/>
</dbReference>
<gene>
    <name evidence="2" type="ORF">GA0070610_5868</name>
</gene>
<dbReference type="PANTHER" id="PTHR43745">
    <property type="entry name" value="NITROREDUCTASE MJ1384-RELATED"/>
    <property type="match status" value="1"/>
</dbReference>
<accession>A0A1C5GI48</accession>
<dbReference type="GO" id="GO:0016491">
    <property type="term" value="F:oxidoreductase activity"/>
    <property type="evidence" value="ECO:0007669"/>
    <property type="project" value="InterPro"/>
</dbReference>
<dbReference type="InterPro" id="IPR000415">
    <property type="entry name" value="Nitroreductase-like"/>
</dbReference>
<name>A0A1C5GI48_MICEH</name>
<dbReference type="EMBL" id="LT607733">
    <property type="protein sequence ID" value="SCG19493.1"/>
    <property type="molecule type" value="Genomic_DNA"/>
</dbReference>
<dbReference type="InterPro" id="IPR052544">
    <property type="entry name" value="Bacteriocin_Proc_Enz"/>
</dbReference>
<organism evidence="2 3">
    <name type="scientific">Micromonospora echinofusca</name>
    <dbReference type="NCBI Taxonomy" id="47858"/>
    <lineage>
        <taxon>Bacteria</taxon>
        <taxon>Bacillati</taxon>
        <taxon>Actinomycetota</taxon>
        <taxon>Actinomycetes</taxon>
        <taxon>Micromonosporales</taxon>
        <taxon>Micromonosporaceae</taxon>
        <taxon>Micromonospora</taxon>
    </lineage>
</organism>
<dbReference type="Gene3D" id="3.40.109.10">
    <property type="entry name" value="NADH Oxidase"/>
    <property type="match status" value="2"/>
</dbReference>
<feature type="domain" description="Nitroreductase" evidence="1">
    <location>
        <begin position="310"/>
        <end position="480"/>
    </location>
</feature>
<feature type="domain" description="Nitroreductase" evidence="1">
    <location>
        <begin position="69"/>
        <end position="209"/>
    </location>
</feature>
<keyword evidence="3" id="KW-1185">Reference proteome</keyword>
<evidence type="ECO:0000259" key="1">
    <source>
        <dbReference type="Pfam" id="PF00881"/>
    </source>
</evidence>
<dbReference type="RefSeq" id="WP_089002946.1">
    <property type="nucleotide sequence ID" value="NZ_JBFAAC010000002.1"/>
</dbReference>
<dbReference type="Pfam" id="PF00881">
    <property type="entry name" value="Nitroreductase"/>
    <property type="match status" value="2"/>
</dbReference>
<dbReference type="AlphaFoldDB" id="A0A1C5GI48"/>
<reference evidence="2 3" key="1">
    <citation type="submission" date="2016-06" db="EMBL/GenBank/DDBJ databases">
        <authorList>
            <person name="Kjaerup R.B."/>
            <person name="Dalgaard T.S."/>
            <person name="Juul-Madsen H.R."/>
        </authorList>
    </citation>
    <scope>NUCLEOTIDE SEQUENCE [LARGE SCALE GENOMIC DNA]</scope>
    <source>
        <strain evidence="2 3">DSM 43913</strain>
    </source>
</reference>
<dbReference type="PANTHER" id="PTHR43745:SF2">
    <property type="entry name" value="NITROREDUCTASE MJ1384-RELATED"/>
    <property type="match status" value="1"/>
</dbReference>
<dbReference type="InterPro" id="IPR029479">
    <property type="entry name" value="Nitroreductase"/>
</dbReference>
<proteinExistence type="predicted"/>